<comment type="caution">
    <text evidence="4">The sequence shown here is derived from an EMBL/GenBank/DDBJ whole genome shotgun (WGS) entry which is preliminary data.</text>
</comment>
<organism evidence="4 5">
    <name type="scientific">Paratrimastix pyriformis</name>
    <dbReference type="NCBI Taxonomy" id="342808"/>
    <lineage>
        <taxon>Eukaryota</taxon>
        <taxon>Metamonada</taxon>
        <taxon>Preaxostyla</taxon>
        <taxon>Paratrimastigidae</taxon>
        <taxon>Paratrimastix</taxon>
    </lineage>
</organism>
<feature type="compositionally biased region" description="Low complexity" evidence="2">
    <location>
        <begin position="1"/>
        <end position="19"/>
    </location>
</feature>
<dbReference type="SUPFAM" id="SSF103111">
    <property type="entry name" value="Activator of Hsp90 ATPase, Aha1"/>
    <property type="match status" value="1"/>
</dbReference>
<dbReference type="PANTHER" id="PTHR13009">
    <property type="entry name" value="HEAT SHOCK PROTEIN 90 HSP90 CO-CHAPERONE AHA-1"/>
    <property type="match status" value="1"/>
</dbReference>
<keyword evidence="5" id="KW-1185">Reference proteome</keyword>
<feature type="domain" description="Activator of Hsp90 ATPase AHSA1-like N-terminal" evidence="3">
    <location>
        <begin position="37"/>
        <end position="184"/>
    </location>
</feature>
<protein>
    <recommendedName>
        <fullName evidence="3">Activator of Hsp90 ATPase AHSA1-like N-terminal domain-containing protein</fullName>
    </recommendedName>
</protein>
<evidence type="ECO:0000259" key="3">
    <source>
        <dbReference type="SMART" id="SM01000"/>
    </source>
</evidence>
<dbReference type="InterPro" id="IPR036338">
    <property type="entry name" value="Aha1"/>
</dbReference>
<dbReference type="Pfam" id="PF09229">
    <property type="entry name" value="Aha1_N"/>
    <property type="match status" value="2"/>
</dbReference>
<feature type="region of interest" description="Disordered" evidence="2">
    <location>
        <begin position="1"/>
        <end position="25"/>
    </location>
</feature>
<gene>
    <name evidence="4" type="ORF">PAPYR_2307</name>
</gene>
<evidence type="ECO:0000313" key="5">
    <source>
        <dbReference type="Proteomes" id="UP001141327"/>
    </source>
</evidence>
<dbReference type="InterPro" id="IPR015310">
    <property type="entry name" value="AHSA1-like_N"/>
</dbReference>
<dbReference type="Proteomes" id="UP001141327">
    <property type="component" value="Unassembled WGS sequence"/>
</dbReference>
<dbReference type="SMART" id="SM01000">
    <property type="entry name" value="Aha1_N"/>
    <property type="match status" value="1"/>
</dbReference>
<reference evidence="4" key="1">
    <citation type="journal article" date="2022" name="bioRxiv">
        <title>Genomics of Preaxostyla Flagellates Illuminates Evolutionary Transitions and the Path Towards Mitochondrial Loss.</title>
        <authorList>
            <person name="Novak L.V.F."/>
            <person name="Treitli S.C."/>
            <person name="Pyrih J."/>
            <person name="Halakuc P."/>
            <person name="Pipaliya S.V."/>
            <person name="Vacek V."/>
            <person name="Brzon O."/>
            <person name="Soukal P."/>
            <person name="Eme L."/>
            <person name="Dacks J.B."/>
            <person name="Karnkowska A."/>
            <person name="Elias M."/>
            <person name="Hampl V."/>
        </authorList>
    </citation>
    <scope>NUCLEOTIDE SEQUENCE</scope>
    <source>
        <strain evidence="4">RCP-MX</strain>
    </source>
</reference>
<evidence type="ECO:0000256" key="2">
    <source>
        <dbReference type="SAM" id="MobiDB-lite"/>
    </source>
</evidence>
<dbReference type="Gene3D" id="3.15.10.20">
    <property type="entry name" value="Activator of Hsp90 ATPase Aha1, N-terminal domain"/>
    <property type="match status" value="2"/>
</dbReference>
<sequence length="185" mass="20854">MESQPPSAAPRTSPTPAQQHVSSTSSAWNVNAWHWEERPQTLFAKERIPQLLTDLRVDFEGGYCKISRVDTVEGDATINIRKQKKMVRVSFRFLLVGPHGSFLNYELNVTCSWEGEMKVGEDTKKAFGKVRLPYVCEDVEDGQYNIEITCDGSEPHQQALRQKMEGVRPAVLAKLADFVAELASR</sequence>
<evidence type="ECO:0000256" key="1">
    <source>
        <dbReference type="ARBA" id="ARBA00006817"/>
    </source>
</evidence>
<evidence type="ECO:0000313" key="4">
    <source>
        <dbReference type="EMBL" id="KAJ4461273.1"/>
    </source>
</evidence>
<comment type="similarity">
    <text evidence="1">Belongs to the AHA1 family.</text>
</comment>
<proteinExistence type="inferred from homology"/>
<name>A0ABQ8UR14_9EUKA</name>
<accession>A0ABQ8UR14</accession>
<dbReference type="PANTHER" id="PTHR13009:SF22">
    <property type="entry name" value="LD43819P"/>
    <property type="match status" value="1"/>
</dbReference>
<dbReference type="EMBL" id="JAPMOS010000008">
    <property type="protein sequence ID" value="KAJ4461273.1"/>
    <property type="molecule type" value="Genomic_DNA"/>
</dbReference>